<name>A0ABV0K5P5_9CYAN</name>
<accession>A0ABV0K5P5</accession>
<gene>
    <name evidence="2" type="ORF">NC992_14550</name>
</gene>
<dbReference type="Pfam" id="PF00534">
    <property type="entry name" value="Glycos_transf_1"/>
    <property type="match status" value="1"/>
</dbReference>
<evidence type="ECO:0000313" key="2">
    <source>
        <dbReference type="EMBL" id="MEP0948101.1"/>
    </source>
</evidence>
<dbReference type="CDD" id="cd03801">
    <property type="entry name" value="GT4_PimA-like"/>
    <property type="match status" value="1"/>
</dbReference>
<dbReference type="PANTHER" id="PTHR12526">
    <property type="entry name" value="GLYCOSYLTRANSFERASE"/>
    <property type="match status" value="1"/>
</dbReference>
<keyword evidence="3" id="KW-1185">Reference proteome</keyword>
<protein>
    <submittedName>
        <fullName evidence="2">Glycosyltransferase family 4 protein</fullName>
    </submittedName>
</protein>
<reference evidence="2 3" key="1">
    <citation type="submission" date="2022-04" db="EMBL/GenBank/DDBJ databases">
        <title>Positive selection, recombination, and allopatry shape intraspecific diversity of widespread and dominant cyanobacteria.</title>
        <authorList>
            <person name="Wei J."/>
            <person name="Shu W."/>
            <person name="Hu C."/>
        </authorList>
    </citation>
    <scope>NUCLEOTIDE SEQUENCE [LARGE SCALE GENOMIC DNA]</scope>
    <source>
        <strain evidence="2 3">DQ-A4</strain>
    </source>
</reference>
<dbReference type="PANTHER" id="PTHR12526:SF630">
    <property type="entry name" value="GLYCOSYLTRANSFERASE"/>
    <property type="match status" value="1"/>
</dbReference>
<dbReference type="SUPFAM" id="SSF53756">
    <property type="entry name" value="UDP-Glycosyltransferase/glycogen phosphorylase"/>
    <property type="match status" value="1"/>
</dbReference>
<feature type="domain" description="Glycosyl transferase family 1" evidence="1">
    <location>
        <begin position="205"/>
        <end position="341"/>
    </location>
</feature>
<comment type="caution">
    <text evidence="2">The sequence shown here is derived from an EMBL/GenBank/DDBJ whole genome shotgun (WGS) entry which is preliminary data.</text>
</comment>
<dbReference type="Gene3D" id="3.40.50.2000">
    <property type="entry name" value="Glycogen Phosphorylase B"/>
    <property type="match status" value="1"/>
</dbReference>
<dbReference type="InterPro" id="IPR001296">
    <property type="entry name" value="Glyco_trans_1"/>
</dbReference>
<organism evidence="2 3">
    <name type="scientific">Leptolyngbya subtilissima DQ-A4</name>
    <dbReference type="NCBI Taxonomy" id="2933933"/>
    <lineage>
        <taxon>Bacteria</taxon>
        <taxon>Bacillati</taxon>
        <taxon>Cyanobacteriota</taxon>
        <taxon>Cyanophyceae</taxon>
        <taxon>Leptolyngbyales</taxon>
        <taxon>Leptolyngbyaceae</taxon>
        <taxon>Leptolyngbya group</taxon>
        <taxon>Leptolyngbya</taxon>
    </lineage>
</organism>
<proteinExistence type="predicted"/>
<dbReference type="EMBL" id="JAMPKX010000006">
    <property type="protein sequence ID" value="MEP0948101.1"/>
    <property type="molecule type" value="Genomic_DNA"/>
</dbReference>
<evidence type="ECO:0000259" key="1">
    <source>
        <dbReference type="Pfam" id="PF00534"/>
    </source>
</evidence>
<sequence>MTKKLEKQSLRILLVTHAPLLPEHGAAQVAINLGQAFKALGHEVALWSPQPIPPEIQQWNRSRYMQKKLQNYLETQDTFDVIDCPPIFITRSFKEKSIVISRHVQPDLLYILSTLNIDRNTSLKNFLSFPLRLCVSISDTVSIICGWYIADYIFCLGTHELKWMTKWFPSLRGKLSAYYNAISENEQESLKKIREARSLEQLPHIRFLWIGRWVRHKGIRELENFISSWLLNRPQDCFTIAGCGNYETSKSLSRLNKVEQVSIVSNFDRSKLLELLNSHNIGLFCSQIEGWGLCLNEMLESGMPVFATNTGGVSDLKRLLGDNILAFPPNPQSINKAIRQSTFDHTYYNYFSWNSIANSYLEKIFN</sequence>
<dbReference type="RefSeq" id="WP_348251307.1">
    <property type="nucleotide sequence ID" value="NZ_JAMPKX010000006.1"/>
</dbReference>
<dbReference type="Proteomes" id="UP001482513">
    <property type="component" value="Unassembled WGS sequence"/>
</dbReference>
<evidence type="ECO:0000313" key="3">
    <source>
        <dbReference type="Proteomes" id="UP001482513"/>
    </source>
</evidence>